<organism evidence="1 2">
    <name type="scientific">Xanthobacter dioxanivorans</name>
    <dbReference type="NCBI Taxonomy" id="2528964"/>
    <lineage>
        <taxon>Bacteria</taxon>
        <taxon>Pseudomonadati</taxon>
        <taxon>Pseudomonadota</taxon>
        <taxon>Alphaproteobacteria</taxon>
        <taxon>Hyphomicrobiales</taxon>
        <taxon>Xanthobacteraceae</taxon>
        <taxon>Xanthobacter</taxon>
    </lineage>
</organism>
<dbReference type="KEGG" id="xdi:EZH22_25005"/>
<dbReference type="InterPro" id="IPR014710">
    <property type="entry name" value="RmlC-like_jellyroll"/>
</dbReference>
<protein>
    <submittedName>
        <fullName evidence="1">Uncharacterized protein</fullName>
    </submittedName>
</protein>
<evidence type="ECO:0000313" key="1">
    <source>
        <dbReference type="EMBL" id="QRG06199.1"/>
    </source>
</evidence>
<dbReference type="SUPFAM" id="SSF51182">
    <property type="entry name" value="RmlC-like cupins"/>
    <property type="match status" value="1"/>
</dbReference>
<accession>A0A974PN06</accession>
<dbReference type="RefSeq" id="WP_203193099.1">
    <property type="nucleotide sequence ID" value="NZ_CP063362.1"/>
</dbReference>
<dbReference type="Gene3D" id="2.60.120.10">
    <property type="entry name" value="Jelly Rolls"/>
    <property type="match status" value="1"/>
</dbReference>
<reference evidence="1 2" key="1">
    <citation type="submission" date="2020-10" db="EMBL/GenBank/DDBJ databases">
        <title>Degradation of 1,4-Dioxane by Xanthobacter sp. YN2, via a Novel Group-2 Soluble Di-Iron Monooxygenase.</title>
        <authorList>
            <person name="Ma F."/>
            <person name="Wang Y."/>
            <person name="Yang J."/>
            <person name="Guo H."/>
            <person name="Su D."/>
            <person name="Yu L."/>
        </authorList>
    </citation>
    <scope>NUCLEOTIDE SEQUENCE [LARGE SCALE GENOMIC DNA]</scope>
    <source>
        <strain evidence="1 2">YN2</strain>
    </source>
</reference>
<keyword evidence="2" id="KW-1185">Reference proteome</keyword>
<dbReference type="EMBL" id="CP063362">
    <property type="protein sequence ID" value="QRG06199.1"/>
    <property type="molecule type" value="Genomic_DNA"/>
</dbReference>
<proteinExistence type="predicted"/>
<dbReference type="Proteomes" id="UP000596427">
    <property type="component" value="Chromosome"/>
</dbReference>
<evidence type="ECO:0000313" key="2">
    <source>
        <dbReference type="Proteomes" id="UP000596427"/>
    </source>
</evidence>
<sequence length="203" mass="21719">MRERVPPALKRFIWDIQSMVELAEGEREILFIGRDLMARLVADPGWLPAVFATAADAPFRQFQLYADAMERFCVAATVLAPGARLPVCQEPVWEIFGVLSGEIERQRFRVAPEGPLQAKDAPVILKAGAVDTFAPKSADALGTANTSTTAAAIAIHAYGGEIASLARPAFTAEGAAGAFTTTYANPPDAPAYDILSIQTEIVD</sequence>
<dbReference type="AlphaFoldDB" id="A0A974PN06"/>
<gene>
    <name evidence="1" type="ORF">EZH22_25005</name>
</gene>
<name>A0A974PN06_9HYPH</name>
<dbReference type="InterPro" id="IPR011051">
    <property type="entry name" value="RmlC_Cupin_sf"/>
</dbReference>